<proteinExistence type="predicted"/>
<evidence type="ECO:0000313" key="4">
    <source>
        <dbReference type="Proteomes" id="UP001549145"/>
    </source>
</evidence>
<organism evidence="3 4">
    <name type="scientific">Methylobacterium goesingense</name>
    <dbReference type="NCBI Taxonomy" id="243690"/>
    <lineage>
        <taxon>Bacteria</taxon>
        <taxon>Pseudomonadati</taxon>
        <taxon>Pseudomonadota</taxon>
        <taxon>Alphaproteobacteria</taxon>
        <taxon>Hyphomicrobiales</taxon>
        <taxon>Methylobacteriaceae</taxon>
        <taxon>Methylobacterium</taxon>
    </lineage>
</organism>
<keyword evidence="4" id="KW-1185">Reference proteome</keyword>
<dbReference type="Proteomes" id="UP001549145">
    <property type="component" value="Unassembled WGS sequence"/>
</dbReference>
<evidence type="ECO:0000256" key="2">
    <source>
        <dbReference type="SAM" id="SignalP"/>
    </source>
</evidence>
<dbReference type="RefSeq" id="WP_238280128.1">
    <property type="nucleotide sequence ID" value="NZ_BPQL01000077.1"/>
</dbReference>
<evidence type="ECO:0000256" key="1">
    <source>
        <dbReference type="SAM" id="MobiDB-lite"/>
    </source>
</evidence>
<dbReference type="EMBL" id="JBEPMM010000011">
    <property type="protein sequence ID" value="MET3694077.1"/>
    <property type="molecule type" value="Genomic_DNA"/>
</dbReference>
<feature type="chain" id="PRO_5045335429" evidence="2">
    <location>
        <begin position="20"/>
        <end position="85"/>
    </location>
</feature>
<sequence>MKTILLAGLATLMLSPALAQSGLPPRQAGTEGTIVVREPNSTGNDRDVVISRGATGADTIETDSAAGGNAGRPEQAIPNSSAGGR</sequence>
<comment type="caution">
    <text evidence="3">The sequence shown here is derived from an EMBL/GenBank/DDBJ whole genome shotgun (WGS) entry which is preliminary data.</text>
</comment>
<reference evidence="3 4" key="1">
    <citation type="submission" date="2024-06" db="EMBL/GenBank/DDBJ databases">
        <title>Genomic Encyclopedia of Type Strains, Phase IV (KMG-IV): sequencing the most valuable type-strain genomes for metagenomic binning, comparative biology and taxonomic classification.</title>
        <authorList>
            <person name="Goeker M."/>
        </authorList>
    </citation>
    <scope>NUCLEOTIDE SEQUENCE [LARGE SCALE GENOMIC DNA]</scope>
    <source>
        <strain evidence="3 4">DSM 21331</strain>
    </source>
</reference>
<accession>A0ABV2L8C1</accession>
<feature type="signal peptide" evidence="2">
    <location>
        <begin position="1"/>
        <end position="19"/>
    </location>
</feature>
<protein>
    <submittedName>
        <fullName evidence="3">Uncharacterized protein</fullName>
    </submittedName>
</protein>
<keyword evidence="2" id="KW-0732">Signal</keyword>
<evidence type="ECO:0000313" key="3">
    <source>
        <dbReference type="EMBL" id="MET3694077.1"/>
    </source>
</evidence>
<name>A0ABV2L8C1_9HYPH</name>
<feature type="region of interest" description="Disordered" evidence="1">
    <location>
        <begin position="53"/>
        <end position="85"/>
    </location>
</feature>
<gene>
    <name evidence="3" type="ORF">ABID43_003632</name>
</gene>